<reference evidence="3 4" key="1">
    <citation type="submission" date="2008-12" db="EMBL/GenBank/DDBJ databases">
        <authorList>
            <person name="Fulton L."/>
            <person name="Clifton S."/>
            <person name="Fulton B."/>
            <person name="Xu J."/>
            <person name="Minx P."/>
            <person name="Pepin K.H."/>
            <person name="Johnson M."/>
            <person name="Bhonagiri V."/>
            <person name="Nash W.E."/>
            <person name="Mardis E.R."/>
            <person name="Wilson R.K."/>
        </authorList>
    </citation>
    <scope>NUCLEOTIDE SEQUENCE [LARGE SCALE GENOMIC DNA]</scope>
    <source>
        <strain evidence="3 4">DSM 18228</strain>
    </source>
</reference>
<protein>
    <recommendedName>
        <fullName evidence="2">TonB C-terminal domain-containing protein</fullName>
    </recommendedName>
</protein>
<dbReference type="GO" id="GO:0055085">
    <property type="term" value="P:transmembrane transport"/>
    <property type="evidence" value="ECO:0007669"/>
    <property type="project" value="InterPro"/>
</dbReference>
<gene>
    <name evidence="3" type="ORF">BACCOPRO_02014</name>
</gene>
<dbReference type="RefSeq" id="WP_008142886.1">
    <property type="nucleotide sequence ID" value="NZ_EQ973643.1"/>
</dbReference>
<name>S0F833_9BACT</name>
<feature type="domain" description="TonB C-terminal" evidence="2">
    <location>
        <begin position="70"/>
        <end position="130"/>
    </location>
</feature>
<evidence type="ECO:0000313" key="3">
    <source>
        <dbReference type="EMBL" id="EEF76509.1"/>
    </source>
</evidence>
<dbReference type="HOGENOM" id="CLU_1881565_0_0_10"/>
<sequence>MTKVDDSEVETNAPETLQDVSKKDTPRIYEQSEVDVSAFTSLTGTKLVEFYTKLFKYPLIDSNGEQIPVNGKGQVDLIIDDKGNVIDVVIVKGIQPEIDKEFIRVLKQLPPFRPAQVKGKNVYSKLRAPITVVFK</sequence>
<evidence type="ECO:0000313" key="4">
    <source>
        <dbReference type="Proteomes" id="UP000014073"/>
    </source>
</evidence>
<organism evidence="3 4">
    <name type="scientific">Phocaeicola coprophilus DSM 18228 = JCM 13818</name>
    <dbReference type="NCBI Taxonomy" id="547042"/>
    <lineage>
        <taxon>Bacteria</taxon>
        <taxon>Pseudomonadati</taxon>
        <taxon>Bacteroidota</taxon>
        <taxon>Bacteroidia</taxon>
        <taxon>Bacteroidales</taxon>
        <taxon>Bacteroidaceae</taxon>
        <taxon>Phocaeicola</taxon>
    </lineage>
</organism>
<keyword evidence="4" id="KW-1185">Reference proteome</keyword>
<dbReference type="Pfam" id="PF03544">
    <property type="entry name" value="TonB_C"/>
    <property type="match status" value="1"/>
</dbReference>
<dbReference type="SUPFAM" id="SSF74653">
    <property type="entry name" value="TolA/TonB C-terminal domain"/>
    <property type="match status" value="1"/>
</dbReference>
<dbReference type="EMBL" id="ACBW01000143">
    <property type="protein sequence ID" value="EEF76509.1"/>
    <property type="molecule type" value="Genomic_DNA"/>
</dbReference>
<feature type="region of interest" description="Disordered" evidence="1">
    <location>
        <begin position="1"/>
        <end position="24"/>
    </location>
</feature>
<dbReference type="Gene3D" id="3.30.1150.10">
    <property type="match status" value="1"/>
</dbReference>
<evidence type="ECO:0000256" key="1">
    <source>
        <dbReference type="SAM" id="MobiDB-lite"/>
    </source>
</evidence>
<accession>S0F833</accession>
<dbReference type="AlphaFoldDB" id="S0F833"/>
<dbReference type="Proteomes" id="UP000014073">
    <property type="component" value="Unassembled WGS sequence"/>
</dbReference>
<dbReference type="GeneID" id="78406544"/>
<evidence type="ECO:0000259" key="2">
    <source>
        <dbReference type="Pfam" id="PF03544"/>
    </source>
</evidence>
<dbReference type="STRING" id="547042.BACCOPRO_02014"/>
<proteinExistence type="predicted"/>
<dbReference type="InterPro" id="IPR037682">
    <property type="entry name" value="TonB_C"/>
</dbReference>
<comment type="caution">
    <text evidence="3">The sequence shown here is derived from an EMBL/GenBank/DDBJ whole genome shotgun (WGS) entry which is preliminary data.</text>
</comment>